<evidence type="ECO:0000313" key="4">
    <source>
        <dbReference type="Proteomes" id="UP001235720"/>
    </source>
</evidence>
<dbReference type="Proteomes" id="UP001235720">
    <property type="component" value="Unassembled WGS sequence"/>
</dbReference>
<evidence type="ECO:0000256" key="2">
    <source>
        <dbReference type="SAM" id="SignalP"/>
    </source>
</evidence>
<feature type="region of interest" description="Disordered" evidence="1">
    <location>
        <begin position="319"/>
        <end position="392"/>
    </location>
</feature>
<feature type="region of interest" description="Disordered" evidence="1">
    <location>
        <begin position="581"/>
        <end position="672"/>
    </location>
</feature>
<evidence type="ECO:0000256" key="1">
    <source>
        <dbReference type="SAM" id="MobiDB-lite"/>
    </source>
</evidence>
<dbReference type="EMBL" id="JAUCMM010000002">
    <property type="protein sequence ID" value="MDM7887478.1"/>
    <property type="molecule type" value="Genomic_DNA"/>
</dbReference>
<feature type="chain" id="PRO_5046665684" evidence="2">
    <location>
        <begin position="35"/>
        <end position="760"/>
    </location>
</feature>
<protein>
    <submittedName>
        <fullName evidence="3">Uncharacterized protein</fullName>
    </submittedName>
</protein>
<accession>A0ABT7TD29</accession>
<gene>
    <name evidence="3" type="ORF">QUG98_03335</name>
</gene>
<feature type="signal peptide" evidence="2">
    <location>
        <begin position="1"/>
        <end position="34"/>
    </location>
</feature>
<name>A0ABT7TD29_9MICO</name>
<proteinExistence type="predicted"/>
<dbReference type="PROSITE" id="PS51257">
    <property type="entry name" value="PROKAR_LIPOPROTEIN"/>
    <property type="match status" value="1"/>
</dbReference>
<evidence type="ECO:0000313" key="3">
    <source>
        <dbReference type="EMBL" id="MDM7887478.1"/>
    </source>
</evidence>
<keyword evidence="4" id="KW-1185">Reference proteome</keyword>
<organism evidence="3 4">
    <name type="scientific">Curtobacterium subtropicum</name>
    <dbReference type="NCBI Taxonomy" id="3055138"/>
    <lineage>
        <taxon>Bacteria</taxon>
        <taxon>Bacillati</taxon>
        <taxon>Actinomycetota</taxon>
        <taxon>Actinomycetes</taxon>
        <taxon>Micrococcales</taxon>
        <taxon>Microbacteriaceae</taxon>
        <taxon>Curtobacterium</taxon>
    </lineage>
</organism>
<comment type="caution">
    <text evidence="3">The sequence shown here is derived from an EMBL/GenBank/DDBJ whole genome shotgun (WGS) entry which is preliminary data.</text>
</comment>
<feature type="compositionally biased region" description="Acidic residues" evidence="1">
    <location>
        <begin position="322"/>
        <end position="335"/>
    </location>
</feature>
<dbReference type="RefSeq" id="WP_289469214.1">
    <property type="nucleotide sequence ID" value="NZ_JAUCMM010000002.1"/>
</dbReference>
<keyword evidence="2" id="KW-0732">Signal</keyword>
<sequence>MVDKQRRRRSAAKLALGSALVGTAVLASCNVANASLWYPHDPYIYTVNNSTVAYSEGGTDYFQVDEWNVTFSVNTDPGDLRILDAETHEVLCEVPAYVFADSGGCNAWLSPGEHRVVASVTSDGETKTSGPAVVQSFAEEDPDDGKAPQPLTVADTAPGARHNRTAVTFAGQPGDRYVLRNTKNQVDWSGTVPESGRFTHELRTGYDTISEQVQTERSGKRTVETLQIIGNPRPPVDAKPLELVSSKKAGDGFDYVVRGTPDASYSLEGNDYQDDNKGDVPADGLIRGHVRSLFDRQTVYWTTNGDGEHGIHGSFVLTDQATDPEEPGNPDEPGDPGDPGDPGSPGDPGDPGNPGNPGDPGDETAEPVVANPNPGETDPGFTGPAPQPVVANPNPGLVDPGFGVQQPVRVVETTPGRSAGTTVVTLAGPAGLGWSLGAEDGSFGAYGRFDDAGRSTFEVHDLEEGEERAAQVRVFEALREQTSTVTITGNPRKAIVAQDIELVDAKTDASGTEVTVKGTPGAFYSLHQHNSLHKTSGTVPEDGLVHWKLQPVPSGQAPAFSWQTRGDDLNTLFGNITVQQPVVANPNPGETDPGFTGPAPQPVVANPNPGETDPGFTGPAPQPVVANPNPGETDPGFTGPEPQQPGDDSTATPIPGESSWTDPGFSAPSVPGFGSLDVQADLVSSIAVRLQLTDPKVTGYTESYDALMFVDGTFKGGHRVTRGTTTDFVYGIGTGDHTIEFKVSGPAGLTVVKTITVHVD</sequence>
<reference evidence="3 4" key="1">
    <citation type="submission" date="2023-06" db="EMBL/GenBank/DDBJ databases">
        <authorList>
            <person name="Feng G."/>
            <person name="Li J."/>
            <person name="Zhu H."/>
        </authorList>
    </citation>
    <scope>NUCLEOTIDE SEQUENCE [LARGE SCALE GENOMIC DNA]</scope>
    <source>
        <strain evidence="3 4">RHCJP20</strain>
    </source>
</reference>